<comment type="caution">
    <text evidence="1">The sequence shown here is derived from an EMBL/GenBank/DDBJ whole genome shotgun (WGS) entry which is preliminary data.</text>
</comment>
<proteinExistence type="predicted"/>
<protein>
    <submittedName>
        <fullName evidence="1">Uncharacterized protein</fullName>
    </submittedName>
</protein>
<dbReference type="EMBL" id="JAZAVK010000110">
    <property type="protein sequence ID" value="KAK7422308.1"/>
    <property type="molecule type" value="Genomic_DNA"/>
</dbReference>
<accession>A0ABR1HM69</accession>
<keyword evidence="2" id="KW-1185">Reference proteome</keyword>
<sequence>MDGTVPDAVGAPDPVPMVELPVGAEEFVAGANVETELTTSDETSDVKVKEPLMLEDDSTVGERSVNVLSPELPDLEIVTVMFIMRVVVVVLDEDPVSFAENDTDWIDWVCSAADEETPEETPVAVPLDSNPAVRLETTEIVDVIPVSVRFATMPEIELAAESVDETKAEEDAA</sequence>
<reference evidence="1 2" key="1">
    <citation type="journal article" date="2025" name="Microbiol. Resour. Announc.">
        <title>Draft genome sequences for Neonectria magnoliae and Neonectria punicea, canker pathogens of Liriodendron tulipifera and Acer saccharum in West Virginia.</title>
        <authorList>
            <person name="Petronek H.M."/>
            <person name="Kasson M.T."/>
            <person name="Metheny A.M."/>
            <person name="Stauder C.M."/>
            <person name="Lovett B."/>
            <person name="Lynch S.C."/>
            <person name="Garnas J.R."/>
            <person name="Kasson L.R."/>
            <person name="Stajich J.E."/>
        </authorList>
    </citation>
    <scope>NUCLEOTIDE SEQUENCE [LARGE SCALE GENOMIC DNA]</scope>
    <source>
        <strain evidence="1 2">NRRL 64651</strain>
    </source>
</reference>
<gene>
    <name evidence="1" type="ORF">QQZ08_009530</name>
</gene>
<name>A0ABR1HM69_9HYPO</name>
<organism evidence="1 2">
    <name type="scientific">Neonectria magnoliae</name>
    <dbReference type="NCBI Taxonomy" id="2732573"/>
    <lineage>
        <taxon>Eukaryota</taxon>
        <taxon>Fungi</taxon>
        <taxon>Dikarya</taxon>
        <taxon>Ascomycota</taxon>
        <taxon>Pezizomycotina</taxon>
        <taxon>Sordariomycetes</taxon>
        <taxon>Hypocreomycetidae</taxon>
        <taxon>Hypocreales</taxon>
        <taxon>Nectriaceae</taxon>
        <taxon>Neonectria</taxon>
    </lineage>
</organism>
<evidence type="ECO:0000313" key="2">
    <source>
        <dbReference type="Proteomes" id="UP001498421"/>
    </source>
</evidence>
<dbReference type="Proteomes" id="UP001498421">
    <property type="component" value="Unassembled WGS sequence"/>
</dbReference>
<evidence type="ECO:0000313" key="1">
    <source>
        <dbReference type="EMBL" id="KAK7422308.1"/>
    </source>
</evidence>